<gene>
    <name evidence="2" type="ORF">AB205_0152390</name>
</gene>
<reference evidence="2" key="1">
    <citation type="submission" date="2017-08" db="EMBL/GenBank/DDBJ databases">
        <title>Assembly of the North American Bullfrog Genome.</title>
        <authorList>
            <person name="Warren R.L."/>
            <person name="Vandervalk B.P."/>
            <person name="Kucuk E."/>
            <person name="Birol I."/>
            <person name="Helbing C."/>
            <person name="Pandoh P."/>
            <person name="Behsaz B."/>
            <person name="Mohamadi H."/>
            <person name="Chu J."/>
            <person name="Jackman S."/>
            <person name="Hammond S.A."/>
            <person name="Veldhoen N."/>
            <person name="Kirk H."/>
            <person name="Zhao Y."/>
            <person name="Coope R."/>
            <person name="Pleasance S."/>
            <person name="Moore R."/>
            <person name="Holt R."/>
        </authorList>
    </citation>
    <scope>NUCLEOTIDE SEQUENCE</scope>
    <source>
        <strain evidence="2">Bruno</strain>
        <tissue evidence="2">Liver</tissue>
    </source>
</reference>
<keyword evidence="1" id="KW-0812">Transmembrane</keyword>
<name>A0A2G9RQR3_AQUCT</name>
<accession>A0A2G9RQR3</accession>
<evidence type="ECO:0000256" key="1">
    <source>
        <dbReference type="SAM" id="Phobius"/>
    </source>
</evidence>
<keyword evidence="1" id="KW-0472">Membrane</keyword>
<keyword evidence="1" id="KW-1133">Transmembrane helix</keyword>
<feature type="transmembrane region" description="Helical" evidence="1">
    <location>
        <begin position="12"/>
        <end position="30"/>
    </location>
</feature>
<proteinExistence type="predicted"/>
<sequence length="57" mass="6597">MHCKATGSLCQLPQLLIFTFTVFLCCLVYLQRSHDLLGTSRYAGLWTHGFHLPMCWH</sequence>
<dbReference type="EMBL" id="KV932054">
    <property type="protein sequence ID" value="PIO30095.1"/>
    <property type="molecule type" value="Genomic_DNA"/>
</dbReference>
<dbReference type="AlphaFoldDB" id="A0A2G9RQR3"/>
<evidence type="ECO:0000313" key="2">
    <source>
        <dbReference type="EMBL" id="PIO30095.1"/>
    </source>
</evidence>
<protein>
    <submittedName>
        <fullName evidence="2">Uncharacterized protein</fullName>
    </submittedName>
</protein>
<organism evidence="2">
    <name type="scientific">Aquarana catesbeiana</name>
    <name type="common">American bullfrog</name>
    <name type="synonym">Rana catesbeiana</name>
    <dbReference type="NCBI Taxonomy" id="8400"/>
    <lineage>
        <taxon>Eukaryota</taxon>
        <taxon>Metazoa</taxon>
        <taxon>Chordata</taxon>
        <taxon>Craniata</taxon>
        <taxon>Vertebrata</taxon>
        <taxon>Euteleostomi</taxon>
        <taxon>Amphibia</taxon>
        <taxon>Batrachia</taxon>
        <taxon>Anura</taxon>
        <taxon>Neobatrachia</taxon>
        <taxon>Ranoidea</taxon>
        <taxon>Ranidae</taxon>
        <taxon>Aquarana</taxon>
    </lineage>
</organism>